<dbReference type="SUPFAM" id="SSF52833">
    <property type="entry name" value="Thioredoxin-like"/>
    <property type="match status" value="1"/>
</dbReference>
<dbReference type="OrthoDB" id="4951845at2759"/>
<dbReference type="PROSITE" id="PS50404">
    <property type="entry name" value="GST_NTER"/>
    <property type="match status" value="1"/>
</dbReference>
<accession>A0A4Y7T8T7</accession>
<reference evidence="2 3" key="1">
    <citation type="journal article" date="2019" name="Nat. Ecol. Evol.">
        <title>Megaphylogeny resolves global patterns of mushroom evolution.</title>
        <authorList>
            <person name="Varga T."/>
            <person name="Krizsan K."/>
            <person name="Foldi C."/>
            <person name="Dima B."/>
            <person name="Sanchez-Garcia M."/>
            <person name="Sanchez-Ramirez S."/>
            <person name="Szollosi G.J."/>
            <person name="Szarkandi J.G."/>
            <person name="Papp V."/>
            <person name="Albert L."/>
            <person name="Andreopoulos W."/>
            <person name="Angelini C."/>
            <person name="Antonin V."/>
            <person name="Barry K.W."/>
            <person name="Bougher N.L."/>
            <person name="Buchanan P."/>
            <person name="Buyck B."/>
            <person name="Bense V."/>
            <person name="Catcheside P."/>
            <person name="Chovatia M."/>
            <person name="Cooper J."/>
            <person name="Damon W."/>
            <person name="Desjardin D."/>
            <person name="Finy P."/>
            <person name="Geml J."/>
            <person name="Haridas S."/>
            <person name="Hughes K."/>
            <person name="Justo A."/>
            <person name="Karasinski D."/>
            <person name="Kautmanova I."/>
            <person name="Kiss B."/>
            <person name="Kocsube S."/>
            <person name="Kotiranta H."/>
            <person name="LaButti K.M."/>
            <person name="Lechner B.E."/>
            <person name="Liimatainen K."/>
            <person name="Lipzen A."/>
            <person name="Lukacs Z."/>
            <person name="Mihaltcheva S."/>
            <person name="Morgado L.N."/>
            <person name="Niskanen T."/>
            <person name="Noordeloos M.E."/>
            <person name="Ohm R.A."/>
            <person name="Ortiz-Santana B."/>
            <person name="Ovrebo C."/>
            <person name="Racz N."/>
            <person name="Riley R."/>
            <person name="Savchenko A."/>
            <person name="Shiryaev A."/>
            <person name="Soop K."/>
            <person name="Spirin V."/>
            <person name="Szebenyi C."/>
            <person name="Tomsovsky M."/>
            <person name="Tulloss R.E."/>
            <person name="Uehling J."/>
            <person name="Grigoriev I.V."/>
            <person name="Vagvolgyi C."/>
            <person name="Papp T."/>
            <person name="Martin F.M."/>
            <person name="Miettinen O."/>
            <person name="Hibbett D.S."/>
            <person name="Nagy L.G."/>
        </authorList>
    </citation>
    <scope>NUCLEOTIDE SEQUENCE [LARGE SCALE GENOMIC DNA]</scope>
    <source>
        <strain evidence="2 3">FP101781</strain>
    </source>
</reference>
<evidence type="ECO:0000259" key="1">
    <source>
        <dbReference type="PROSITE" id="PS50404"/>
    </source>
</evidence>
<proteinExistence type="predicted"/>
<dbReference type="InterPro" id="IPR004045">
    <property type="entry name" value="Glutathione_S-Trfase_N"/>
</dbReference>
<dbReference type="Pfam" id="PF13409">
    <property type="entry name" value="GST_N_2"/>
    <property type="match status" value="1"/>
</dbReference>
<dbReference type="Gene3D" id="3.40.30.10">
    <property type="entry name" value="Glutaredoxin"/>
    <property type="match status" value="1"/>
</dbReference>
<name>A0A4Y7T8T7_COPMI</name>
<keyword evidence="3" id="KW-1185">Reference proteome</keyword>
<evidence type="ECO:0000313" key="3">
    <source>
        <dbReference type="Proteomes" id="UP000298030"/>
    </source>
</evidence>
<dbReference type="Proteomes" id="UP000298030">
    <property type="component" value="Unassembled WGS sequence"/>
</dbReference>
<comment type="caution">
    <text evidence="2">The sequence shown here is derived from an EMBL/GenBank/DDBJ whole genome shotgun (WGS) entry which is preliminary data.</text>
</comment>
<evidence type="ECO:0000313" key="2">
    <source>
        <dbReference type="EMBL" id="TEB30596.1"/>
    </source>
</evidence>
<gene>
    <name evidence="2" type="ORF">FA13DRAFT_1733451</name>
</gene>
<dbReference type="InterPro" id="IPR054416">
    <property type="entry name" value="GST_UstS-like_C"/>
</dbReference>
<dbReference type="InterPro" id="IPR036249">
    <property type="entry name" value="Thioredoxin-like_sf"/>
</dbReference>
<sequence length="278" mass="32628">MIILYDFSTSLPGKGLSLFVWRVRYVDQYLTPIVRRAHHDYTLSPPYSHRWALNIKGLEHRTEWLKYATIEQQMKELGVPHTKIRPDGTEHYTVPAIHDLSTNTILSDSHNIIEYLDKAYSDTPQLCAVADEAIDDFIKPAFEPNWGLPLSLVDSQWCLRIREILDGLEEESARRYRGNFEREVGMPLRDFLEDKERHELLWTETREAFRKIDAWLKEAEGRRSSEGQWIQGNEVKLPDLSLISARGEDNDVWKRIAGWDGGRWVRLWEQIKPYSIVH</sequence>
<dbReference type="Pfam" id="PF22041">
    <property type="entry name" value="GST_C_7"/>
    <property type="match status" value="1"/>
</dbReference>
<protein>
    <recommendedName>
        <fullName evidence="1">GST N-terminal domain-containing protein</fullName>
    </recommendedName>
</protein>
<feature type="domain" description="GST N-terminal" evidence="1">
    <location>
        <begin position="33"/>
        <end position="124"/>
    </location>
</feature>
<organism evidence="2 3">
    <name type="scientific">Coprinellus micaceus</name>
    <name type="common">Glistening ink-cap mushroom</name>
    <name type="synonym">Coprinus micaceus</name>
    <dbReference type="NCBI Taxonomy" id="71717"/>
    <lineage>
        <taxon>Eukaryota</taxon>
        <taxon>Fungi</taxon>
        <taxon>Dikarya</taxon>
        <taxon>Basidiomycota</taxon>
        <taxon>Agaricomycotina</taxon>
        <taxon>Agaricomycetes</taxon>
        <taxon>Agaricomycetidae</taxon>
        <taxon>Agaricales</taxon>
        <taxon>Agaricineae</taxon>
        <taxon>Psathyrellaceae</taxon>
        <taxon>Coprinellus</taxon>
    </lineage>
</organism>
<dbReference type="STRING" id="71717.A0A4Y7T8T7"/>
<dbReference type="AlphaFoldDB" id="A0A4Y7T8T7"/>
<dbReference type="EMBL" id="QPFP01000022">
    <property type="protein sequence ID" value="TEB30596.1"/>
    <property type="molecule type" value="Genomic_DNA"/>
</dbReference>
<dbReference type="Gene3D" id="1.20.1050.10">
    <property type="match status" value="1"/>
</dbReference>